<keyword evidence="1 4" id="KW-0378">Hydrolase</keyword>
<dbReference type="GO" id="GO:0006508">
    <property type="term" value="P:proteolysis"/>
    <property type="evidence" value="ECO:0007669"/>
    <property type="project" value="InterPro"/>
</dbReference>
<dbReference type="InterPro" id="IPR002410">
    <property type="entry name" value="Peptidase_S33"/>
</dbReference>
<evidence type="ECO:0000256" key="1">
    <source>
        <dbReference type="ARBA" id="ARBA00022801"/>
    </source>
</evidence>
<dbReference type="RefSeq" id="WP_126793080.1">
    <property type="nucleotide sequence ID" value="NZ_PIPI01000005.1"/>
</dbReference>
<keyword evidence="2" id="KW-0732">Signal</keyword>
<dbReference type="Gene3D" id="3.40.50.1820">
    <property type="entry name" value="alpha/beta hydrolase"/>
    <property type="match status" value="1"/>
</dbReference>
<dbReference type="GO" id="GO:0016020">
    <property type="term" value="C:membrane"/>
    <property type="evidence" value="ECO:0007669"/>
    <property type="project" value="TreeGrafter"/>
</dbReference>
<feature type="chain" id="PRO_5019391121" evidence="2">
    <location>
        <begin position="30"/>
        <end position="492"/>
    </location>
</feature>
<evidence type="ECO:0000313" key="5">
    <source>
        <dbReference type="Proteomes" id="UP000288212"/>
    </source>
</evidence>
<dbReference type="InterPro" id="IPR029058">
    <property type="entry name" value="AB_hydrolase_fold"/>
</dbReference>
<reference evidence="4 5" key="1">
    <citation type="journal article" date="2011" name="Front. Microbiol.">
        <title>Genomic signatures of strain selection and enhancement in Bacillus atrophaeus var. globigii, a historical biowarfare simulant.</title>
        <authorList>
            <person name="Gibbons H.S."/>
            <person name="Broomall S.M."/>
            <person name="McNew L.A."/>
            <person name="Daligault H."/>
            <person name="Chapman C."/>
            <person name="Bruce D."/>
            <person name="Karavis M."/>
            <person name="Krepps M."/>
            <person name="McGregor P.A."/>
            <person name="Hong C."/>
            <person name="Park K.H."/>
            <person name="Akmal A."/>
            <person name="Feldman A."/>
            <person name="Lin J.S."/>
            <person name="Chang W.E."/>
            <person name="Higgs B.W."/>
            <person name="Demirev P."/>
            <person name="Lindquist J."/>
            <person name="Liem A."/>
            <person name="Fochler E."/>
            <person name="Read T.D."/>
            <person name="Tapia R."/>
            <person name="Johnson S."/>
            <person name="Bishop-Lilly K.A."/>
            <person name="Detter C."/>
            <person name="Han C."/>
            <person name="Sozhamannan S."/>
            <person name="Rosenzweig C.N."/>
            <person name="Skowronski E.W."/>
        </authorList>
    </citation>
    <scope>NUCLEOTIDE SEQUENCE [LARGE SCALE GENOMIC DNA]</scope>
    <source>
        <strain evidence="4 5">AK5</strain>
    </source>
</reference>
<proteinExistence type="predicted"/>
<dbReference type="Pfam" id="PF08386">
    <property type="entry name" value="Abhydrolase_4"/>
    <property type="match status" value="1"/>
</dbReference>
<evidence type="ECO:0000313" key="4">
    <source>
        <dbReference type="EMBL" id="RUO19547.1"/>
    </source>
</evidence>
<keyword evidence="5" id="KW-1185">Reference proteome</keyword>
<dbReference type="GO" id="GO:0008233">
    <property type="term" value="F:peptidase activity"/>
    <property type="evidence" value="ECO:0007669"/>
    <property type="project" value="InterPro"/>
</dbReference>
<comment type="caution">
    <text evidence="4">The sequence shown here is derived from an EMBL/GenBank/DDBJ whole genome shotgun (WGS) entry which is preliminary data.</text>
</comment>
<name>A0A432VT29_9GAMM</name>
<dbReference type="SUPFAM" id="SSF53474">
    <property type="entry name" value="alpha/beta-Hydrolases"/>
    <property type="match status" value="1"/>
</dbReference>
<dbReference type="PRINTS" id="PR00793">
    <property type="entry name" value="PROAMNOPTASE"/>
</dbReference>
<feature type="signal peptide" evidence="2">
    <location>
        <begin position="1"/>
        <end position="29"/>
    </location>
</feature>
<dbReference type="InterPro" id="IPR013595">
    <property type="entry name" value="Pept_S33_TAP-like_C"/>
</dbReference>
<dbReference type="EMBL" id="PIPI01000005">
    <property type="protein sequence ID" value="RUO19547.1"/>
    <property type="molecule type" value="Genomic_DNA"/>
</dbReference>
<dbReference type="PANTHER" id="PTHR43798">
    <property type="entry name" value="MONOACYLGLYCEROL LIPASE"/>
    <property type="match status" value="1"/>
</dbReference>
<protein>
    <submittedName>
        <fullName evidence="4">Alpha/beta hydrolase</fullName>
    </submittedName>
</protein>
<gene>
    <name evidence="4" type="ORF">CWE06_08430</name>
</gene>
<accession>A0A432VT29</accession>
<dbReference type="InterPro" id="IPR050266">
    <property type="entry name" value="AB_hydrolase_sf"/>
</dbReference>
<sequence length="492" mass="53727">MTTLAKAAMSIAATTALLVVHAMSNPAFANNQRLTMEPCHVQGLAEQVECGFYTVPENYDEPQGRTLDLYVVRLPAVSSGRTSDPVFFLAGGPGQAATELTGVVAQLFRDVRQTRDIILVDQRGTGQSNPLECPLGDLGDMLVPDDQVDLTGIAAGCAADIQSQQEIDFQHYNTVNAIRDFDSVRAALGYQQVNLYGGSYGTRAGLVWMREKPETLRSVVLDGLAPTQVVIGPFGTFSQRAFDIMNADCAAQEGCLEEFGDISATYYALREQLLEQPQRLTIRDARSDEPHEVLVTATRLASILRAALYSPRSRQLMPLAIREAANGNWRPISGLAGSFETNSPLYMGLMMSVLCQEDLPRADAELLARDADNRFIGGSVAREFQRMCNGWPVEPLAGLDHAQPVYSEIPTLLLSGRQDPVTPPEWGDLAAETLPNSQHFVAEHGGHTIFSHTCANRMIDRFLQNPTAEVDGKCLEQTRLLPFVRNVNAAGM</sequence>
<dbReference type="PANTHER" id="PTHR43798:SF27">
    <property type="entry name" value="HYDROLASE ALPHA_BETA HYDROLASE FOLD FAMILY"/>
    <property type="match status" value="1"/>
</dbReference>
<dbReference type="Proteomes" id="UP000288212">
    <property type="component" value="Unassembled WGS sequence"/>
</dbReference>
<organism evidence="4 5">
    <name type="scientific">Aliidiomarina haloalkalitolerans</name>
    <dbReference type="NCBI Taxonomy" id="859059"/>
    <lineage>
        <taxon>Bacteria</taxon>
        <taxon>Pseudomonadati</taxon>
        <taxon>Pseudomonadota</taxon>
        <taxon>Gammaproteobacteria</taxon>
        <taxon>Alteromonadales</taxon>
        <taxon>Idiomarinaceae</taxon>
        <taxon>Aliidiomarina</taxon>
    </lineage>
</organism>
<dbReference type="AlphaFoldDB" id="A0A432VT29"/>
<dbReference type="OrthoDB" id="4510475at2"/>
<evidence type="ECO:0000259" key="3">
    <source>
        <dbReference type="Pfam" id="PF08386"/>
    </source>
</evidence>
<evidence type="ECO:0000256" key="2">
    <source>
        <dbReference type="SAM" id="SignalP"/>
    </source>
</evidence>
<feature type="domain" description="Peptidase S33 tripeptidyl aminopeptidase-like C-terminal" evidence="3">
    <location>
        <begin position="377"/>
        <end position="472"/>
    </location>
</feature>